<dbReference type="EMBL" id="WUXR01000013">
    <property type="protein sequence ID" value="MBM4567656.1"/>
    <property type="molecule type" value="Genomic_DNA"/>
</dbReference>
<dbReference type="Pfam" id="PF01844">
    <property type="entry name" value="HNH"/>
    <property type="match status" value="1"/>
</dbReference>
<comment type="caution">
    <text evidence="3">The sequence shown here is derived from an EMBL/GenBank/DDBJ whole genome shotgun (WGS) entry which is preliminary data.</text>
</comment>
<feature type="compositionally biased region" description="Basic and acidic residues" evidence="1">
    <location>
        <begin position="90"/>
        <end position="99"/>
    </location>
</feature>
<dbReference type="Proteomes" id="UP000808906">
    <property type="component" value="Unassembled WGS sequence"/>
</dbReference>
<dbReference type="GO" id="GO:0003676">
    <property type="term" value="F:nucleic acid binding"/>
    <property type="evidence" value="ECO:0007669"/>
    <property type="project" value="InterPro"/>
</dbReference>
<dbReference type="GO" id="GO:0004519">
    <property type="term" value="F:endonuclease activity"/>
    <property type="evidence" value="ECO:0007669"/>
    <property type="project" value="UniProtKB-KW"/>
</dbReference>
<dbReference type="InterPro" id="IPR052892">
    <property type="entry name" value="NA-targeting_endonuclease"/>
</dbReference>
<dbReference type="PANTHER" id="PTHR33877">
    <property type="entry name" value="SLL1193 PROTEIN"/>
    <property type="match status" value="1"/>
</dbReference>
<keyword evidence="3" id="KW-0255">Endonuclease</keyword>
<feature type="domain" description="HNH nuclease" evidence="2">
    <location>
        <begin position="18"/>
        <end position="72"/>
    </location>
</feature>
<accession>A0A9Q2PQC6</accession>
<proteinExistence type="predicted"/>
<dbReference type="InterPro" id="IPR003615">
    <property type="entry name" value="HNH_nuc"/>
</dbReference>
<dbReference type="CDD" id="cd00085">
    <property type="entry name" value="HNHc"/>
    <property type="match status" value="1"/>
</dbReference>
<organism evidence="3 4">
    <name type="scientific">Rhodococcus hoagii</name>
    <name type="common">Corynebacterium equii</name>
    <dbReference type="NCBI Taxonomy" id="43767"/>
    <lineage>
        <taxon>Bacteria</taxon>
        <taxon>Bacillati</taxon>
        <taxon>Actinomycetota</taxon>
        <taxon>Actinomycetes</taxon>
        <taxon>Mycobacteriales</taxon>
        <taxon>Nocardiaceae</taxon>
        <taxon>Prescottella</taxon>
    </lineage>
</organism>
<evidence type="ECO:0000313" key="4">
    <source>
        <dbReference type="Proteomes" id="UP000808906"/>
    </source>
</evidence>
<dbReference type="AlphaFoldDB" id="A0A9Q2PQC6"/>
<reference evidence="3" key="1">
    <citation type="submission" date="2019-11" db="EMBL/GenBank/DDBJ databases">
        <title>Spread of Macrolides and rifampicin resistant Rhodococcus equi in clinical isolates in the USA.</title>
        <authorList>
            <person name="Alvarez-Narvaez S."/>
            <person name="Huber L."/>
            <person name="Cohen N.D."/>
            <person name="Slovis N."/>
            <person name="Greiter M."/>
            <person name="Giguere S."/>
            <person name="Hart K."/>
        </authorList>
    </citation>
    <scope>NUCLEOTIDE SEQUENCE</scope>
    <source>
        <strain evidence="3">Lh_17</strain>
    </source>
</reference>
<name>A0A9Q2PQC6_RHOHA</name>
<dbReference type="RefSeq" id="WP_209284074.1">
    <property type="nucleotide sequence ID" value="NZ_JAJNNF010000093.1"/>
</dbReference>
<feature type="region of interest" description="Disordered" evidence="1">
    <location>
        <begin position="74"/>
        <end position="99"/>
    </location>
</feature>
<evidence type="ECO:0000259" key="2">
    <source>
        <dbReference type="SMART" id="SM00507"/>
    </source>
</evidence>
<dbReference type="GO" id="GO:0008270">
    <property type="term" value="F:zinc ion binding"/>
    <property type="evidence" value="ECO:0007669"/>
    <property type="project" value="InterPro"/>
</dbReference>
<evidence type="ECO:0000313" key="3">
    <source>
        <dbReference type="EMBL" id="MBM4567656.1"/>
    </source>
</evidence>
<dbReference type="Gene3D" id="1.10.30.50">
    <property type="match status" value="1"/>
</dbReference>
<keyword evidence="3" id="KW-0540">Nuclease</keyword>
<dbReference type="SMART" id="SM00507">
    <property type="entry name" value="HNHc"/>
    <property type="match status" value="1"/>
</dbReference>
<evidence type="ECO:0000256" key="1">
    <source>
        <dbReference type="SAM" id="MobiDB-lite"/>
    </source>
</evidence>
<dbReference type="PANTHER" id="PTHR33877:SF2">
    <property type="entry name" value="OS07G0170200 PROTEIN"/>
    <property type="match status" value="1"/>
</dbReference>
<protein>
    <submittedName>
        <fullName evidence="3">HNH endonuclease</fullName>
    </submittedName>
</protein>
<gene>
    <name evidence="3" type="ORF">GS441_20220</name>
</gene>
<dbReference type="InterPro" id="IPR002711">
    <property type="entry name" value="HNH"/>
</dbReference>
<keyword evidence="3" id="KW-0378">Hydrolase</keyword>
<sequence>MAWQRGGPSRTSTPSHRDFRRTVLTRDHHTCQHCGHHDPTGTTLQADHILNHAQGGTNHPDNGQTLCLPCHKTKTGQEAAAARAHHNRRPREPHPGLTR</sequence>